<evidence type="ECO:0000313" key="1">
    <source>
        <dbReference type="EMBL" id="GKV39010.1"/>
    </source>
</evidence>
<dbReference type="Proteomes" id="UP001054252">
    <property type="component" value="Unassembled WGS sequence"/>
</dbReference>
<name>A0AAV5LNJ4_9ROSI</name>
<comment type="caution">
    <text evidence="1">The sequence shown here is derived from an EMBL/GenBank/DDBJ whole genome shotgun (WGS) entry which is preliminary data.</text>
</comment>
<proteinExistence type="predicted"/>
<dbReference type="EMBL" id="BPVZ01000132">
    <property type="protein sequence ID" value="GKV39010.1"/>
    <property type="molecule type" value="Genomic_DNA"/>
</dbReference>
<reference evidence="1 2" key="1">
    <citation type="journal article" date="2021" name="Commun. Biol.">
        <title>The genome of Shorea leprosula (Dipterocarpaceae) highlights the ecological relevance of drought in aseasonal tropical rainforests.</title>
        <authorList>
            <person name="Ng K.K.S."/>
            <person name="Kobayashi M.J."/>
            <person name="Fawcett J.A."/>
            <person name="Hatakeyama M."/>
            <person name="Paape T."/>
            <person name="Ng C.H."/>
            <person name="Ang C.C."/>
            <person name="Tnah L.H."/>
            <person name="Lee C.T."/>
            <person name="Nishiyama T."/>
            <person name="Sese J."/>
            <person name="O'Brien M.J."/>
            <person name="Copetti D."/>
            <person name="Mohd Noor M.I."/>
            <person name="Ong R.C."/>
            <person name="Putra M."/>
            <person name="Sireger I.Z."/>
            <person name="Indrioko S."/>
            <person name="Kosugi Y."/>
            <person name="Izuno A."/>
            <person name="Isagi Y."/>
            <person name="Lee S.L."/>
            <person name="Shimizu K.K."/>
        </authorList>
    </citation>
    <scope>NUCLEOTIDE SEQUENCE [LARGE SCALE GENOMIC DNA]</scope>
    <source>
        <strain evidence="1">214</strain>
    </source>
</reference>
<evidence type="ECO:0000313" key="2">
    <source>
        <dbReference type="Proteomes" id="UP001054252"/>
    </source>
</evidence>
<sequence>MTYRPKDNMAEKVSHLFFESDTLLAGLFIYEATVSVSHVCQMIFHAMPKKTTISNFYVLGDIMLPLQWPHGEEC</sequence>
<keyword evidence="2" id="KW-1185">Reference proteome</keyword>
<gene>
    <name evidence="1" type="ORF">SLEP1_g46849</name>
</gene>
<organism evidence="1 2">
    <name type="scientific">Rubroshorea leprosula</name>
    <dbReference type="NCBI Taxonomy" id="152421"/>
    <lineage>
        <taxon>Eukaryota</taxon>
        <taxon>Viridiplantae</taxon>
        <taxon>Streptophyta</taxon>
        <taxon>Embryophyta</taxon>
        <taxon>Tracheophyta</taxon>
        <taxon>Spermatophyta</taxon>
        <taxon>Magnoliopsida</taxon>
        <taxon>eudicotyledons</taxon>
        <taxon>Gunneridae</taxon>
        <taxon>Pentapetalae</taxon>
        <taxon>rosids</taxon>
        <taxon>malvids</taxon>
        <taxon>Malvales</taxon>
        <taxon>Dipterocarpaceae</taxon>
        <taxon>Rubroshorea</taxon>
    </lineage>
</organism>
<protein>
    <submittedName>
        <fullName evidence="1">Uncharacterized protein</fullName>
    </submittedName>
</protein>
<accession>A0AAV5LNJ4</accession>
<dbReference type="AlphaFoldDB" id="A0AAV5LNJ4"/>